<sequence>MNSLEEDLILLKLAILRETIAKETQASAAEQPSDVPIPEIVVTNATPRGSLKPTLATAETSNTAPYHTYNHRISINPARQSINPARMSINPALLRNRESMHPSLDINALENRMTSILDRLETTATAAEAESTNHPQSNTSDLIQSIMLQNAQLHGMIMANVLAKNEAQQKGIGVDVIFQMRTEMYLMSEKVWVRPSSMESIYRRKGSMLRAETRQKTATMANIKLMRKLKGIFLAVLFSKRMLKELELFRNTSQRVGRVITEAQNQLVTLFKERKSFFKAIESVCAITKEGTNLVYKESFANPKRKGIILQEKMIQIADNIVEAIEKVLDYLISNDVQFPSNFLWAAESREILDSYPYKGNNRKYSLPTGRILLLYFLAKTILLKVLCRPVEQGIVNKHNPLLETNMVAIAIFLFRSLQLACDHSSDGGEADEFNAGLPNGDFKSSWISPQLVGAIQTWATKLKEWSVKLYRDLEKGGEVPTQVK</sequence>
<proteinExistence type="predicted"/>
<evidence type="ECO:0000313" key="1">
    <source>
        <dbReference type="EMBL" id="ORY50301.1"/>
    </source>
</evidence>
<reference evidence="1 2" key="1">
    <citation type="submission" date="2016-07" db="EMBL/GenBank/DDBJ databases">
        <title>Pervasive Adenine N6-methylation of Active Genes in Fungi.</title>
        <authorList>
            <consortium name="DOE Joint Genome Institute"/>
            <person name="Mondo S.J."/>
            <person name="Dannebaum R.O."/>
            <person name="Kuo R.C."/>
            <person name="Labutti K."/>
            <person name="Haridas S."/>
            <person name="Kuo A."/>
            <person name="Salamov A."/>
            <person name="Ahrendt S.R."/>
            <person name="Lipzen A."/>
            <person name="Sullivan W."/>
            <person name="Andreopoulos W.B."/>
            <person name="Clum A."/>
            <person name="Lindquist E."/>
            <person name="Daum C."/>
            <person name="Ramamoorthy G.K."/>
            <person name="Gryganskyi A."/>
            <person name="Culley D."/>
            <person name="Magnuson J.K."/>
            <person name="James T.Y."/>
            <person name="O'Malley M.A."/>
            <person name="Stajich J.E."/>
            <person name="Spatafora J.W."/>
            <person name="Visel A."/>
            <person name="Grigoriev I.V."/>
        </authorList>
    </citation>
    <scope>NUCLEOTIDE SEQUENCE [LARGE SCALE GENOMIC DNA]</scope>
    <source>
        <strain evidence="1 2">JEL800</strain>
    </source>
</reference>
<accession>A0A1Y2CTE9</accession>
<keyword evidence="2" id="KW-1185">Reference proteome</keyword>
<organism evidence="1 2">
    <name type="scientific">Rhizoclosmatium globosum</name>
    <dbReference type="NCBI Taxonomy" id="329046"/>
    <lineage>
        <taxon>Eukaryota</taxon>
        <taxon>Fungi</taxon>
        <taxon>Fungi incertae sedis</taxon>
        <taxon>Chytridiomycota</taxon>
        <taxon>Chytridiomycota incertae sedis</taxon>
        <taxon>Chytridiomycetes</taxon>
        <taxon>Chytridiales</taxon>
        <taxon>Chytriomycetaceae</taxon>
        <taxon>Rhizoclosmatium</taxon>
    </lineage>
</organism>
<name>A0A1Y2CTE9_9FUNG</name>
<evidence type="ECO:0000313" key="2">
    <source>
        <dbReference type="Proteomes" id="UP000193642"/>
    </source>
</evidence>
<dbReference type="OrthoDB" id="2139910at2759"/>
<protein>
    <submittedName>
        <fullName evidence="1">Uncharacterized protein</fullName>
    </submittedName>
</protein>
<dbReference type="AlphaFoldDB" id="A0A1Y2CTE9"/>
<dbReference type="Proteomes" id="UP000193642">
    <property type="component" value="Unassembled WGS sequence"/>
</dbReference>
<comment type="caution">
    <text evidence="1">The sequence shown here is derived from an EMBL/GenBank/DDBJ whole genome shotgun (WGS) entry which is preliminary data.</text>
</comment>
<gene>
    <name evidence="1" type="ORF">BCR33DRAFT_713126</name>
</gene>
<dbReference type="EMBL" id="MCGO01000007">
    <property type="protein sequence ID" value="ORY50301.1"/>
    <property type="molecule type" value="Genomic_DNA"/>
</dbReference>